<dbReference type="EMBL" id="JAIKTU010000004">
    <property type="protein sequence ID" value="MBY0754830.1"/>
    <property type="molecule type" value="Genomic_DNA"/>
</dbReference>
<reference evidence="2 3" key="1">
    <citation type="journal article" date="2021" name="Cell Host Microbe">
        <title>in vivo commensal control of Clostridioides difficile virulence.</title>
        <authorList>
            <person name="Girinathan B.P."/>
            <person name="Dibenedetto N."/>
            <person name="Worley J.N."/>
            <person name="Peltier J."/>
            <person name="Arrieta-Ortiz M.L."/>
            <person name="Rupa Christinal Immanuel S."/>
            <person name="Lavin R."/>
            <person name="Delaney M.L."/>
            <person name="Cummins C."/>
            <person name="Hoffmann M."/>
            <person name="Luo Y."/>
            <person name="Gonzalez-Escalona N."/>
            <person name="Allard M."/>
            <person name="Onderdonk A.B."/>
            <person name="Gerber G.K."/>
            <person name="Sonenshein A.L."/>
            <person name="Baliga N."/>
            <person name="Dupuy B."/>
            <person name="Bry L."/>
        </authorList>
    </citation>
    <scope>NUCLEOTIDE SEQUENCE [LARGE SCALE GENOMIC DNA]</scope>
    <source>
        <strain evidence="2 3">DSM 599</strain>
    </source>
</reference>
<accession>A0ABS7KVJ8</accession>
<dbReference type="InterPro" id="IPR005531">
    <property type="entry name" value="Asp23"/>
</dbReference>
<proteinExistence type="inferred from homology"/>
<dbReference type="PANTHER" id="PTHR34297">
    <property type="entry name" value="HYPOTHETICAL CYTOSOLIC PROTEIN-RELATED"/>
    <property type="match status" value="1"/>
</dbReference>
<comment type="similarity">
    <text evidence="1">Belongs to the asp23 family.</text>
</comment>
<keyword evidence="3" id="KW-1185">Reference proteome</keyword>
<sequence length="127" mass="13845">MENFNNENIGIVKISDEVVSVIAGIAAEEIDGVMEFQHGVTNNISQLLKGKKSSGKAVKVTLEEDRARIEMAVTVEYGVKILDVIGAVQENVKKTVEAMTGLVVSSVDVYVQNIYLPKSSEKESKEM</sequence>
<evidence type="ECO:0000313" key="2">
    <source>
        <dbReference type="EMBL" id="MBY0754830.1"/>
    </source>
</evidence>
<comment type="caution">
    <text evidence="2">The sequence shown here is derived from an EMBL/GenBank/DDBJ whole genome shotgun (WGS) entry which is preliminary data.</text>
</comment>
<organism evidence="2 3">
    <name type="scientific">Clostridium sardiniense</name>
    <name type="common">Clostridium absonum</name>
    <dbReference type="NCBI Taxonomy" id="29369"/>
    <lineage>
        <taxon>Bacteria</taxon>
        <taxon>Bacillati</taxon>
        <taxon>Bacillota</taxon>
        <taxon>Clostridia</taxon>
        <taxon>Eubacteriales</taxon>
        <taxon>Clostridiaceae</taxon>
        <taxon>Clostridium</taxon>
    </lineage>
</organism>
<dbReference type="Proteomes" id="UP001299068">
    <property type="component" value="Unassembled WGS sequence"/>
</dbReference>
<evidence type="ECO:0000313" key="3">
    <source>
        <dbReference type="Proteomes" id="UP001299068"/>
    </source>
</evidence>
<evidence type="ECO:0000256" key="1">
    <source>
        <dbReference type="ARBA" id="ARBA00005721"/>
    </source>
</evidence>
<dbReference type="Pfam" id="PF03780">
    <property type="entry name" value="Asp23"/>
    <property type="match status" value="1"/>
</dbReference>
<dbReference type="RefSeq" id="WP_204595947.1">
    <property type="nucleotide sequence ID" value="NZ_JAFBDA010000020.1"/>
</dbReference>
<dbReference type="PANTHER" id="PTHR34297:SF2">
    <property type="entry name" value="ASP23_GLS24 FAMILY ENVELOPE STRESS RESPONSE PROTEIN"/>
    <property type="match status" value="1"/>
</dbReference>
<gene>
    <name evidence="2" type="ORF">K5V21_05110</name>
</gene>
<name>A0ABS7KVJ8_CLOSR</name>
<protein>
    <submittedName>
        <fullName evidence="2">Asp23/Gls24 family envelope stress response protein</fullName>
    </submittedName>
</protein>